<evidence type="ECO:0008006" key="4">
    <source>
        <dbReference type="Google" id="ProtNLM"/>
    </source>
</evidence>
<gene>
    <name evidence="2" type="ORF">THAOC_00952</name>
</gene>
<dbReference type="Proteomes" id="UP000266841">
    <property type="component" value="Unassembled WGS sequence"/>
</dbReference>
<dbReference type="SUPFAM" id="SSF49899">
    <property type="entry name" value="Concanavalin A-like lectins/glucanases"/>
    <property type="match status" value="1"/>
</dbReference>
<dbReference type="OrthoDB" id="2967263at2759"/>
<feature type="region of interest" description="Disordered" evidence="1">
    <location>
        <begin position="1"/>
        <end position="78"/>
    </location>
</feature>
<organism evidence="2 3">
    <name type="scientific">Thalassiosira oceanica</name>
    <name type="common">Marine diatom</name>
    <dbReference type="NCBI Taxonomy" id="159749"/>
    <lineage>
        <taxon>Eukaryota</taxon>
        <taxon>Sar</taxon>
        <taxon>Stramenopiles</taxon>
        <taxon>Ochrophyta</taxon>
        <taxon>Bacillariophyta</taxon>
        <taxon>Coscinodiscophyceae</taxon>
        <taxon>Thalassiosirophycidae</taxon>
        <taxon>Thalassiosirales</taxon>
        <taxon>Thalassiosiraceae</taxon>
        <taxon>Thalassiosira</taxon>
    </lineage>
</organism>
<proteinExistence type="predicted"/>
<comment type="caution">
    <text evidence="2">The sequence shown here is derived from an EMBL/GenBank/DDBJ whole genome shotgun (WGS) entry which is preliminary data.</text>
</comment>
<dbReference type="AlphaFoldDB" id="K0TI63"/>
<evidence type="ECO:0000256" key="1">
    <source>
        <dbReference type="SAM" id="MobiDB-lite"/>
    </source>
</evidence>
<feature type="compositionally biased region" description="Basic and acidic residues" evidence="1">
    <location>
        <begin position="9"/>
        <end position="21"/>
    </location>
</feature>
<reference evidence="2 3" key="1">
    <citation type="journal article" date="2012" name="Genome Biol.">
        <title>Genome and low-iron response of an oceanic diatom adapted to chronic iron limitation.</title>
        <authorList>
            <person name="Lommer M."/>
            <person name="Specht M."/>
            <person name="Roy A.S."/>
            <person name="Kraemer L."/>
            <person name="Andreson R."/>
            <person name="Gutowska M.A."/>
            <person name="Wolf J."/>
            <person name="Bergner S.V."/>
            <person name="Schilhabel M.B."/>
            <person name="Klostermeier U.C."/>
            <person name="Beiko R.G."/>
            <person name="Rosenstiel P."/>
            <person name="Hippler M."/>
            <person name="Laroche J."/>
        </authorList>
    </citation>
    <scope>NUCLEOTIDE SEQUENCE [LARGE SCALE GENOMIC DNA]</scope>
    <source>
        <strain evidence="2 3">CCMP1005</strain>
    </source>
</reference>
<evidence type="ECO:0000313" key="3">
    <source>
        <dbReference type="Proteomes" id="UP000266841"/>
    </source>
</evidence>
<dbReference type="InterPro" id="IPR013320">
    <property type="entry name" value="ConA-like_dom_sf"/>
</dbReference>
<sequence>MMKGSKGAGEGRRTPGRRTQDARSPTKSPIGPNPDITASEKTKRQVTARHQHFEQGSTHHGMADDGRAKRLKSSHDSNLSRLDSELITQVASFVGASRELLNLALTCKFFGWRQPGAALDWSLAEEVARQAVLSGQNDIKGVRLTLPQYVRGRKTWLSILHESEDPLKFDTLFGCEHQNRNRKSVRLTDTGMGYSTAVASNYVMESGTHYAEFQIISGSPEIGIVRPMPDLHPDRFANGRFDFFERSFYTDFLSQTSGEWDDNVHACQYSCGDGILCWTDWERAEDWEDWEGREDCCSGNTIGMLLNLDEGTLTVYKNNRRLGVMKDGLSGSYCWHATVREESVVAIKSIEPPGA</sequence>
<evidence type="ECO:0000313" key="2">
    <source>
        <dbReference type="EMBL" id="EJK77230.1"/>
    </source>
</evidence>
<accession>K0TI63</accession>
<dbReference type="InterPro" id="IPR043136">
    <property type="entry name" value="B30.2/SPRY_sf"/>
</dbReference>
<name>K0TI63_THAOC</name>
<keyword evidence="3" id="KW-1185">Reference proteome</keyword>
<dbReference type="Gene3D" id="2.60.120.920">
    <property type="match status" value="1"/>
</dbReference>
<dbReference type="EMBL" id="AGNL01001146">
    <property type="protein sequence ID" value="EJK77230.1"/>
    <property type="molecule type" value="Genomic_DNA"/>
</dbReference>
<protein>
    <recommendedName>
        <fullName evidence="4">B30.2/SPRY domain-containing protein</fullName>
    </recommendedName>
</protein>